<gene>
    <name evidence="15" type="ORF">GSCOC_T00016893001</name>
</gene>
<evidence type="ECO:0000256" key="13">
    <source>
        <dbReference type="SAM" id="MobiDB-lite"/>
    </source>
</evidence>
<feature type="domain" description="RING-type" evidence="14">
    <location>
        <begin position="540"/>
        <end position="581"/>
    </location>
</feature>
<dbReference type="Gramene" id="CDP15965">
    <property type="protein sequence ID" value="CDP15965"/>
    <property type="gene ID" value="GSCOC_T00016893001"/>
</dbReference>
<evidence type="ECO:0000256" key="4">
    <source>
        <dbReference type="ARBA" id="ARBA00022679"/>
    </source>
</evidence>
<evidence type="ECO:0000256" key="1">
    <source>
        <dbReference type="ARBA" id="ARBA00000900"/>
    </source>
</evidence>
<dbReference type="Gene3D" id="3.30.40.10">
    <property type="entry name" value="Zinc/RING finger domain, C3HC4 (zinc finger)"/>
    <property type="match status" value="2"/>
</dbReference>
<dbReference type="STRING" id="49390.A0A068V596"/>
<keyword evidence="6" id="KW-0479">Metal-binding</keyword>
<dbReference type="GO" id="GO:0061630">
    <property type="term" value="F:ubiquitin protein ligase activity"/>
    <property type="evidence" value="ECO:0007669"/>
    <property type="project" value="UniProtKB-EC"/>
</dbReference>
<keyword evidence="16" id="KW-1185">Reference proteome</keyword>
<comment type="subcellular location">
    <subcellularLocation>
        <location evidence="2">Membrane</location>
        <topology evidence="2">Multi-pass membrane protein</topology>
    </subcellularLocation>
</comment>
<dbReference type="EMBL" id="HG739196">
    <property type="protein sequence ID" value="CDP15965.1"/>
    <property type="molecule type" value="Genomic_DNA"/>
</dbReference>
<evidence type="ECO:0000256" key="9">
    <source>
        <dbReference type="ARBA" id="ARBA00022833"/>
    </source>
</evidence>
<keyword evidence="4" id="KW-0808">Transferase</keyword>
<dbReference type="InterPro" id="IPR013083">
    <property type="entry name" value="Znf_RING/FYVE/PHD"/>
</dbReference>
<dbReference type="InParanoid" id="A0A068V596"/>
<keyword evidence="8" id="KW-0833">Ubl conjugation pathway</keyword>
<evidence type="ECO:0000256" key="12">
    <source>
        <dbReference type="PROSITE-ProRule" id="PRU00175"/>
    </source>
</evidence>
<dbReference type="GO" id="GO:0008270">
    <property type="term" value="F:zinc ion binding"/>
    <property type="evidence" value="ECO:0007669"/>
    <property type="project" value="UniProtKB-KW"/>
</dbReference>
<evidence type="ECO:0000256" key="5">
    <source>
        <dbReference type="ARBA" id="ARBA00022692"/>
    </source>
</evidence>
<keyword evidence="5" id="KW-0812">Transmembrane</keyword>
<feature type="region of interest" description="Disordered" evidence="13">
    <location>
        <begin position="170"/>
        <end position="194"/>
    </location>
</feature>
<dbReference type="EC" id="2.3.2.27" evidence="3"/>
<dbReference type="FunFam" id="3.30.40.10:FF:000468">
    <property type="entry name" value="RING/U-box superfamily protein"/>
    <property type="match status" value="2"/>
</dbReference>
<keyword evidence="10" id="KW-1133">Transmembrane helix</keyword>
<dbReference type="GO" id="GO:0016020">
    <property type="term" value="C:membrane"/>
    <property type="evidence" value="ECO:0007669"/>
    <property type="project" value="UniProtKB-SubCell"/>
</dbReference>
<dbReference type="GO" id="GO:0006511">
    <property type="term" value="P:ubiquitin-dependent protein catabolic process"/>
    <property type="evidence" value="ECO:0007669"/>
    <property type="project" value="TreeGrafter"/>
</dbReference>
<dbReference type="PANTHER" id="PTHR45977:SF4">
    <property type="entry name" value="RING-TYPE DOMAIN-CONTAINING PROTEIN"/>
    <property type="match status" value="1"/>
</dbReference>
<feature type="compositionally biased region" description="Polar residues" evidence="13">
    <location>
        <begin position="471"/>
        <end position="486"/>
    </location>
</feature>
<protein>
    <recommendedName>
        <fullName evidence="3">RING-type E3 ubiquitin transferase</fullName>
        <ecNumber evidence="3">2.3.2.27</ecNumber>
    </recommendedName>
</protein>
<reference evidence="16" key="1">
    <citation type="journal article" date="2014" name="Science">
        <title>The coffee genome provides insight into the convergent evolution of caffeine biosynthesis.</title>
        <authorList>
            <person name="Denoeud F."/>
            <person name="Carretero-Paulet L."/>
            <person name="Dereeper A."/>
            <person name="Droc G."/>
            <person name="Guyot R."/>
            <person name="Pietrella M."/>
            <person name="Zheng C."/>
            <person name="Alberti A."/>
            <person name="Anthony F."/>
            <person name="Aprea G."/>
            <person name="Aury J.M."/>
            <person name="Bento P."/>
            <person name="Bernard M."/>
            <person name="Bocs S."/>
            <person name="Campa C."/>
            <person name="Cenci A."/>
            <person name="Combes M.C."/>
            <person name="Crouzillat D."/>
            <person name="Da Silva C."/>
            <person name="Daddiego L."/>
            <person name="De Bellis F."/>
            <person name="Dussert S."/>
            <person name="Garsmeur O."/>
            <person name="Gayraud T."/>
            <person name="Guignon V."/>
            <person name="Jahn K."/>
            <person name="Jamilloux V."/>
            <person name="Joet T."/>
            <person name="Labadie K."/>
            <person name="Lan T."/>
            <person name="Leclercq J."/>
            <person name="Lepelley M."/>
            <person name="Leroy T."/>
            <person name="Li L.T."/>
            <person name="Librado P."/>
            <person name="Lopez L."/>
            <person name="Munoz A."/>
            <person name="Noel B."/>
            <person name="Pallavicini A."/>
            <person name="Perrotta G."/>
            <person name="Poncet V."/>
            <person name="Pot D."/>
            <person name="Priyono X."/>
            <person name="Rigoreau M."/>
            <person name="Rouard M."/>
            <person name="Rozas J."/>
            <person name="Tranchant-Dubreuil C."/>
            <person name="VanBuren R."/>
            <person name="Zhang Q."/>
            <person name="Andrade A.C."/>
            <person name="Argout X."/>
            <person name="Bertrand B."/>
            <person name="de Kochko A."/>
            <person name="Graziosi G."/>
            <person name="Henry R.J."/>
            <person name="Jayarama X."/>
            <person name="Ming R."/>
            <person name="Nagai C."/>
            <person name="Rounsley S."/>
            <person name="Sankoff D."/>
            <person name="Giuliano G."/>
            <person name="Albert V.A."/>
            <person name="Wincker P."/>
            <person name="Lashermes P."/>
        </authorList>
    </citation>
    <scope>NUCLEOTIDE SEQUENCE [LARGE SCALE GENOMIC DNA]</scope>
    <source>
        <strain evidence="16">cv. DH200-94</strain>
    </source>
</reference>
<dbReference type="GO" id="GO:0016567">
    <property type="term" value="P:protein ubiquitination"/>
    <property type="evidence" value="ECO:0007669"/>
    <property type="project" value="TreeGrafter"/>
</dbReference>
<dbReference type="SMART" id="SM00184">
    <property type="entry name" value="RING"/>
    <property type="match status" value="2"/>
</dbReference>
<feature type="domain" description="RING-type" evidence="14">
    <location>
        <begin position="246"/>
        <end position="287"/>
    </location>
</feature>
<dbReference type="OMA" id="TRNTIPW"/>
<keyword evidence="11" id="KW-0472">Membrane</keyword>
<feature type="region of interest" description="Disordered" evidence="13">
    <location>
        <begin position="469"/>
        <end position="488"/>
    </location>
</feature>
<evidence type="ECO:0000256" key="3">
    <source>
        <dbReference type="ARBA" id="ARBA00012483"/>
    </source>
</evidence>
<dbReference type="AlphaFoldDB" id="A0A068V596"/>
<keyword evidence="9" id="KW-0862">Zinc</keyword>
<evidence type="ECO:0000256" key="7">
    <source>
        <dbReference type="ARBA" id="ARBA00022771"/>
    </source>
</evidence>
<sequence>MHLTKPPITASTKWTKNHISHLPKKVNLQRELKKMYLRQESYKHWEISSVVRAIFLSVTDPMNGSNQNYAPPEYLRTGPDYGGYSAGPGSRNSLSSLFSVAPRGGDPDPRLLFGLSNPSGFLRMSSFPAPPHLQNQTQYFNSDATRNTIPWPPAAIALPNFQLQPSVPPAPIALPNFQPQPSVQGPQDGSKLSQEEQKKVLNRLKKEAYNPVTKLSRRKPNLYYRDNPLTISKELEKEKHEEGKRCAICLEDFEPKEIVTITPCNHMFHEECIVPWVKNEGRCPVCRFAISERFGETAAGSSNVTANDHFGNDLTAIVRAMEEAFVPENMRRFNLKRCNKAGKLQTLGNFLRCKSFSFLRQLTDSMNGSNQNYTPPEYLRTGLDYGGYSARPGSRNGLSSLFPPPAVGPLDRRGGDPDPRLLFGVSNPGGFPGISSFPAPQHLPNQTQYFNSDATRNTIPWPPAAIALPNFQPQPSVQGPQDGSKLSQEEQKKVLNRLKKEAYNPVTKLSRRKPNLYYRDSPLTISKELEKEKHEEGKRCPICLEDFEPKEMVTITPCNHMFHEECIVPWVTNEGRCPVCRFAISERFGETAAGSSNVTANDHFGNDLTAIIRAMEEAFVPGNMRRFVEFHP</sequence>
<evidence type="ECO:0000256" key="11">
    <source>
        <dbReference type="ARBA" id="ARBA00023136"/>
    </source>
</evidence>
<evidence type="ECO:0000313" key="16">
    <source>
        <dbReference type="Proteomes" id="UP000295252"/>
    </source>
</evidence>
<dbReference type="PROSITE" id="PS50089">
    <property type="entry name" value="ZF_RING_2"/>
    <property type="match status" value="2"/>
</dbReference>
<keyword evidence="7 12" id="KW-0863">Zinc-finger</keyword>
<dbReference type="SUPFAM" id="SSF57850">
    <property type="entry name" value="RING/U-box"/>
    <property type="match status" value="2"/>
</dbReference>
<proteinExistence type="predicted"/>
<accession>A0A068V596</accession>
<organism evidence="15 16">
    <name type="scientific">Coffea canephora</name>
    <name type="common">Robusta coffee</name>
    <dbReference type="NCBI Taxonomy" id="49390"/>
    <lineage>
        <taxon>Eukaryota</taxon>
        <taxon>Viridiplantae</taxon>
        <taxon>Streptophyta</taxon>
        <taxon>Embryophyta</taxon>
        <taxon>Tracheophyta</taxon>
        <taxon>Spermatophyta</taxon>
        <taxon>Magnoliopsida</taxon>
        <taxon>eudicotyledons</taxon>
        <taxon>Gunneridae</taxon>
        <taxon>Pentapetalae</taxon>
        <taxon>asterids</taxon>
        <taxon>lamiids</taxon>
        <taxon>Gentianales</taxon>
        <taxon>Rubiaceae</taxon>
        <taxon>Ixoroideae</taxon>
        <taxon>Gardenieae complex</taxon>
        <taxon>Bertiereae - Coffeeae clade</taxon>
        <taxon>Coffeeae</taxon>
        <taxon>Coffea</taxon>
    </lineage>
</organism>
<dbReference type="Proteomes" id="UP000295252">
    <property type="component" value="Chromosome VII"/>
</dbReference>
<evidence type="ECO:0000259" key="14">
    <source>
        <dbReference type="PROSITE" id="PS50089"/>
    </source>
</evidence>
<dbReference type="PANTHER" id="PTHR45977">
    <property type="entry name" value="TARGET OF ERK KINASE MPK-1"/>
    <property type="match status" value="1"/>
</dbReference>
<name>A0A068V596_COFCA</name>
<feature type="compositionally biased region" description="Polar residues" evidence="13">
    <location>
        <begin position="177"/>
        <end position="192"/>
    </location>
</feature>
<evidence type="ECO:0000256" key="8">
    <source>
        <dbReference type="ARBA" id="ARBA00022786"/>
    </source>
</evidence>
<dbReference type="InterPro" id="IPR001841">
    <property type="entry name" value="Znf_RING"/>
</dbReference>
<comment type="catalytic activity">
    <reaction evidence="1">
        <text>S-ubiquitinyl-[E2 ubiquitin-conjugating enzyme]-L-cysteine + [acceptor protein]-L-lysine = [E2 ubiquitin-conjugating enzyme]-L-cysteine + N(6)-ubiquitinyl-[acceptor protein]-L-lysine.</text>
        <dbReference type="EC" id="2.3.2.27"/>
    </reaction>
</comment>
<dbReference type="Pfam" id="PF13639">
    <property type="entry name" value="zf-RING_2"/>
    <property type="match status" value="2"/>
</dbReference>
<evidence type="ECO:0000256" key="6">
    <source>
        <dbReference type="ARBA" id="ARBA00022723"/>
    </source>
</evidence>
<evidence type="ECO:0000256" key="10">
    <source>
        <dbReference type="ARBA" id="ARBA00022989"/>
    </source>
</evidence>
<dbReference type="OrthoDB" id="8062037at2759"/>
<evidence type="ECO:0000256" key="2">
    <source>
        <dbReference type="ARBA" id="ARBA00004141"/>
    </source>
</evidence>
<evidence type="ECO:0000313" key="15">
    <source>
        <dbReference type="EMBL" id="CDP15965.1"/>
    </source>
</evidence>